<protein>
    <submittedName>
        <fullName evidence="1">Uncharacterized protein</fullName>
    </submittedName>
</protein>
<keyword evidence="2" id="KW-1185">Reference proteome</keyword>
<gene>
    <name evidence="1" type="ORF">HF325_002688</name>
</gene>
<sequence>MAVERPFFYRGERVLIVKTHARNLNIRECEINTLGSPGFAKEFIRHGFGIVKPASSQLCLLNN</sequence>
<evidence type="ECO:0000313" key="2">
    <source>
        <dbReference type="Proteomes" id="UP000649328"/>
    </source>
</evidence>
<name>A0A8H7GXB9_9ASCO</name>
<dbReference type="AlphaFoldDB" id="A0A8H7GXB9"/>
<proteinExistence type="predicted"/>
<comment type="caution">
    <text evidence="1">The sequence shown here is derived from an EMBL/GenBank/DDBJ whole genome shotgun (WGS) entry which is preliminary data.</text>
</comment>
<reference evidence="1" key="1">
    <citation type="submission" date="2020-10" db="EMBL/GenBank/DDBJ databases">
        <title>The Whole-Genome Sequence of Metschnikowia persimmonesis, a Novel Endophytic Yeast Species Isolated from Medicinal Plant Diospyros kaki Thumb.</title>
        <authorList>
            <person name="Rahmat E."/>
            <person name="Kang Y."/>
        </authorList>
    </citation>
    <scope>NUCLEOTIDE SEQUENCE</scope>
    <source>
        <strain evidence="1">KIOM G15050</strain>
    </source>
</reference>
<accession>A0A8H7GXB9</accession>
<dbReference type="EMBL" id="JACBPP010000003">
    <property type="protein sequence ID" value="KAF8003443.1"/>
    <property type="molecule type" value="Genomic_DNA"/>
</dbReference>
<organism evidence="1 2">
    <name type="scientific">Metschnikowia pulcherrima</name>
    <dbReference type="NCBI Taxonomy" id="27326"/>
    <lineage>
        <taxon>Eukaryota</taxon>
        <taxon>Fungi</taxon>
        <taxon>Dikarya</taxon>
        <taxon>Ascomycota</taxon>
        <taxon>Saccharomycotina</taxon>
        <taxon>Pichiomycetes</taxon>
        <taxon>Metschnikowiaceae</taxon>
        <taxon>Metschnikowia</taxon>
    </lineage>
</organism>
<dbReference type="Proteomes" id="UP000649328">
    <property type="component" value="Unassembled WGS sequence"/>
</dbReference>
<evidence type="ECO:0000313" key="1">
    <source>
        <dbReference type="EMBL" id="KAF8003443.1"/>
    </source>
</evidence>